<comment type="subcellular location">
    <subcellularLocation>
        <location evidence="1">Cell outer membrane</location>
        <topology evidence="1">Multi-pass membrane protein</topology>
    </subcellularLocation>
</comment>
<evidence type="ECO:0000313" key="17">
    <source>
        <dbReference type="EMBL" id="TLU65764.1"/>
    </source>
</evidence>
<evidence type="ECO:0000256" key="7">
    <source>
        <dbReference type="ARBA" id="ARBA00022729"/>
    </source>
</evidence>
<keyword evidence="9" id="KW-0406">Ion transport</keyword>
<dbReference type="GO" id="GO:0015288">
    <property type="term" value="F:porin activity"/>
    <property type="evidence" value="ECO:0007669"/>
    <property type="project" value="UniProtKB-KW"/>
</dbReference>
<feature type="domain" description="Polysaccharide export protein N-terminal" evidence="15">
    <location>
        <begin position="44"/>
        <end position="117"/>
    </location>
</feature>
<evidence type="ECO:0000256" key="4">
    <source>
        <dbReference type="ARBA" id="ARBA00022452"/>
    </source>
</evidence>
<evidence type="ECO:0000256" key="11">
    <source>
        <dbReference type="ARBA" id="ARBA00023136"/>
    </source>
</evidence>
<keyword evidence="10" id="KW-0626">Porin</keyword>
<dbReference type="OrthoDB" id="9808421at2"/>
<keyword evidence="13" id="KW-0998">Cell outer membrane</keyword>
<reference evidence="17 18" key="1">
    <citation type="submission" date="2019-05" db="EMBL/GenBank/DDBJ databases">
        <title>Genome sequences of Thalassotalea litorea 1K03283.</title>
        <authorList>
            <person name="Zhang D."/>
        </authorList>
    </citation>
    <scope>NUCLEOTIDE SEQUENCE [LARGE SCALE GENOMIC DNA]</scope>
    <source>
        <strain evidence="17 18">MCCC 1K03283</strain>
    </source>
</reference>
<dbReference type="InterPro" id="IPR003715">
    <property type="entry name" value="Poly_export_N"/>
</dbReference>
<feature type="domain" description="SLBB" evidence="16">
    <location>
        <begin position="128"/>
        <end position="207"/>
    </location>
</feature>
<keyword evidence="11" id="KW-0472">Membrane</keyword>
<dbReference type="EMBL" id="VCBC01000006">
    <property type="protein sequence ID" value="TLU65764.1"/>
    <property type="molecule type" value="Genomic_DNA"/>
</dbReference>
<gene>
    <name evidence="17" type="ORF">FE810_07565</name>
</gene>
<evidence type="ECO:0000256" key="10">
    <source>
        <dbReference type="ARBA" id="ARBA00023114"/>
    </source>
</evidence>
<keyword evidence="12" id="KW-0564">Palmitate</keyword>
<dbReference type="GO" id="GO:0046930">
    <property type="term" value="C:pore complex"/>
    <property type="evidence" value="ECO:0007669"/>
    <property type="project" value="UniProtKB-KW"/>
</dbReference>
<evidence type="ECO:0000256" key="9">
    <source>
        <dbReference type="ARBA" id="ARBA00023065"/>
    </source>
</evidence>
<organism evidence="17 18">
    <name type="scientific">Thalassotalea litorea</name>
    <dbReference type="NCBI Taxonomy" id="2020715"/>
    <lineage>
        <taxon>Bacteria</taxon>
        <taxon>Pseudomonadati</taxon>
        <taxon>Pseudomonadota</taxon>
        <taxon>Gammaproteobacteria</taxon>
        <taxon>Alteromonadales</taxon>
        <taxon>Colwelliaceae</taxon>
        <taxon>Thalassotalea</taxon>
    </lineage>
</organism>
<evidence type="ECO:0000313" key="18">
    <source>
        <dbReference type="Proteomes" id="UP000307790"/>
    </source>
</evidence>
<dbReference type="AlphaFoldDB" id="A0A5R9IJN8"/>
<evidence type="ECO:0000256" key="12">
    <source>
        <dbReference type="ARBA" id="ARBA00023139"/>
    </source>
</evidence>
<comment type="similarity">
    <text evidence="2">Belongs to the BexD/CtrA/VexA family.</text>
</comment>
<comment type="caution">
    <text evidence="17">The sequence shown here is derived from an EMBL/GenBank/DDBJ whole genome shotgun (WGS) entry which is preliminary data.</text>
</comment>
<dbReference type="PANTHER" id="PTHR33619:SF3">
    <property type="entry name" value="POLYSACCHARIDE EXPORT PROTEIN GFCE-RELATED"/>
    <property type="match status" value="1"/>
</dbReference>
<protein>
    <submittedName>
        <fullName evidence="17">Sugar ABC transporter substrate-binding protein</fullName>
    </submittedName>
</protein>
<evidence type="ECO:0000256" key="13">
    <source>
        <dbReference type="ARBA" id="ARBA00023237"/>
    </source>
</evidence>
<dbReference type="InterPro" id="IPR017477">
    <property type="entry name" value="PEP-CTERM_polysacc_export"/>
</dbReference>
<dbReference type="Proteomes" id="UP000307790">
    <property type="component" value="Unassembled WGS sequence"/>
</dbReference>
<dbReference type="GO" id="GO:0009279">
    <property type="term" value="C:cell outer membrane"/>
    <property type="evidence" value="ECO:0007669"/>
    <property type="project" value="UniProtKB-SubCell"/>
</dbReference>
<evidence type="ECO:0000256" key="3">
    <source>
        <dbReference type="ARBA" id="ARBA00022448"/>
    </source>
</evidence>
<keyword evidence="3" id="KW-0813">Transport</keyword>
<evidence type="ECO:0000256" key="6">
    <source>
        <dbReference type="ARBA" id="ARBA00022692"/>
    </source>
</evidence>
<keyword evidence="8" id="KW-0625">Polysaccharide transport</keyword>
<dbReference type="InterPro" id="IPR054765">
    <property type="entry name" value="SLBB_dom"/>
</dbReference>
<keyword evidence="6" id="KW-0812">Transmembrane</keyword>
<name>A0A5R9IJN8_9GAMM</name>
<evidence type="ECO:0000256" key="14">
    <source>
        <dbReference type="ARBA" id="ARBA00023288"/>
    </source>
</evidence>
<keyword evidence="18" id="KW-1185">Reference proteome</keyword>
<keyword evidence="14" id="KW-0449">Lipoprotein</keyword>
<dbReference type="GO" id="GO:0006811">
    <property type="term" value="P:monoatomic ion transport"/>
    <property type="evidence" value="ECO:0007669"/>
    <property type="project" value="UniProtKB-KW"/>
</dbReference>
<evidence type="ECO:0000256" key="2">
    <source>
        <dbReference type="ARBA" id="ARBA00009450"/>
    </source>
</evidence>
<keyword evidence="7" id="KW-0732">Signal</keyword>
<dbReference type="Gene3D" id="3.30.1950.10">
    <property type="entry name" value="wza like domain"/>
    <property type="match status" value="1"/>
</dbReference>
<evidence type="ECO:0000256" key="1">
    <source>
        <dbReference type="ARBA" id="ARBA00004571"/>
    </source>
</evidence>
<dbReference type="PANTHER" id="PTHR33619">
    <property type="entry name" value="POLYSACCHARIDE EXPORT PROTEIN GFCE-RELATED"/>
    <property type="match status" value="1"/>
</dbReference>
<proteinExistence type="inferred from homology"/>
<sequence length="212" mass="23083">MAQGTLTIRKIMVAIVFLGIITGCSSNQSLPSATVHPAQTETADSYNYLIGPGDQLNIFVWRNPDVSGSFIVRPDGKITTSLVEDIMASGKTPTQLARTIEEQLSTYLREPIVTVTVNRFVGPYSEQIRVIGEAAQPRAVSYGKNMTLLDVMIAVGGLTQFADGNQSVLVRVENGEQKQYLLNIEDLIRDGDISANVDVLPGDIIVIPEAWF</sequence>
<evidence type="ECO:0000256" key="8">
    <source>
        <dbReference type="ARBA" id="ARBA00023047"/>
    </source>
</evidence>
<evidence type="ECO:0000256" key="5">
    <source>
        <dbReference type="ARBA" id="ARBA00022597"/>
    </source>
</evidence>
<dbReference type="NCBIfam" id="TIGR03027">
    <property type="entry name" value="pepcterm_export"/>
    <property type="match status" value="1"/>
</dbReference>
<evidence type="ECO:0000259" key="16">
    <source>
        <dbReference type="Pfam" id="PF22461"/>
    </source>
</evidence>
<evidence type="ECO:0000259" key="15">
    <source>
        <dbReference type="Pfam" id="PF02563"/>
    </source>
</evidence>
<dbReference type="InterPro" id="IPR049712">
    <property type="entry name" value="Poly_export"/>
</dbReference>
<keyword evidence="5" id="KW-0762">Sugar transport</keyword>
<keyword evidence="4" id="KW-1134">Transmembrane beta strand</keyword>
<dbReference type="Pfam" id="PF02563">
    <property type="entry name" value="Poly_export"/>
    <property type="match status" value="1"/>
</dbReference>
<dbReference type="Gene3D" id="3.10.560.10">
    <property type="entry name" value="Outer membrane lipoprotein wza domain like"/>
    <property type="match status" value="1"/>
</dbReference>
<accession>A0A5R9IJN8</accession>
<dbReference type="Pfam" id="PF22461">
    <property type="entry name" value="SLBB_2"/>
    <property type="match status" value="1"/>
</dbReference>
<dbReference type="GO" id="GO:0015159">
    <property type="term" value="F:polysaccharide transmembrane transporter activity"/>
    <property type="evidence" value="ECO:0007669"/>
    <property type="project" value="InterPro"/>
</dbReference>